<dbReference type="SUPFAM" id="SSF51206">
    <property type="entry name" value="cAMP-binding domain-like"/>
    <property type="match status" value="1"/>
</dbReference>
<dbReference type="InterPro" id="IPR012318">
    <property type="entry name" value="HTH_CRP"/>
</dbReference>
<evidence type="ECO:0000313" key="5">
    <source>
        <dbReference type="EMBL" id="MBC5765668.1"/>
    </source>
</evidence>
<evidence type="ECO:0000313" key="6">
    <source>
        <dbReference type="Proteomes" id="UP000596827"/>
    </source>
</evidence>
<dbReference type="RefSeq" id="WP_187082147.1">
    <property type="nucleotide sequence ID" value="NZ_JACORU010000005.1"/>
</dbReference>
<sequence length="262" mass="28177">MRGAVSDIVAADAQPVLHAAWLPAAHTARQAAADDDEPLLASSERAALNGSEWFAALPMSVRHDLLRRCRVRRYREGEPLHGGLRGIGLDAVASGAVAIAMRESPELAFDYLPAGTWLVDPALFAGGERRHVVVAHAGTSIVSIGSDALAEAMGRHFGLEQALLGLSHGLLASQCEILSELSGPDLRTRLARCLRRLAARFGEPEPRGVRIALELKQDALATLVRGCRARVNLHLKALERASVLVVERQIVVRDERALASHC</sequence>
<keyword evidence="6" id="KW-1185">Reference proteome</keyword>
<dbReference type="InterPro" id="IPR036388">
    <property type="entry name" value="WH-like_DNA-bd_sf"/>
</dbReference>
<dbReference type="Gene3D" id="1.10.10.10">
    <property type="entry name" value="Winged helix-like DNA-binding domain superfamily/Winged helix DNA-binding domain"/>
    <property type="match status" value="1"/>
</dbReference>
<evidence type="ECO:0000256" key="3">
    <source>
        <dbReference type="ARBA" id="ARBA00023163"/>
    </source>
</evidence>
<keyword evidence="2" id="KW-0238">DNA-binding</keyword>
<dbReference type="InterPro" id="IPR014710">
    <property type="entry name" value="RmlC-like_jellyroll"/>
</dbReference>
<feature type="domain" description="HTH crp-type" evidence="4">
    <location>
        <begin position="189"/>
        <end position="259"/>
    </location>
</feature>
<keyword evidence="1" id="KW-0805">Transcription regulation</keyword>
<comment type="caution">
    <text evidence="5">The sequence shown here is derived from an EMBL/GenBank/DDBJ whole genome shotgun (WGS) entry which is preliminary data.</text>
</comment>
<dbReference type="InterPro" id="IPR036390">
    <property type="entry name" value="WH_DNA-bd_sf"/>
</dbReference>
<accession>A0A923S3B5</accession>
<dbReference type="GO" id="GO:0003677">
    <property type="term" value="F:DNA binding"/>
    <property type="evidence" value="ECO:0007669"/>
    <property type="project" value="UniProtKB-KW"/>
</dbReference>
<dbReference type="InterPro" id="IPR018490">
    <property type="entry name" value="cNMP-bd_dom_sf"/>
</dbReference>
<gene>
    <name evidence="5" type="ORF">H8R02_14465</name>
</gene>
<dbReference type="EMBL" id="JACORU010000005">
    <property type="protein sequence ID" value="MBC5765668.1"/>
    <property type="molecule type" value="Genomic_DNA"/>
</dbReference>
<dbReference type="GO" id="GO:0006355">
    <property type="term" value="P:regulation of DNA-templated transcription"/>
    <property type="evidence" value="ECO:0007669"/>
    <property type="project" value="InterPro"/>
</dbReference>
<dbReference type="Gene3D" id="2.60.120.10">
    <property type="entry name" value="Jelly Rolls"/>
    <property type="match status" value="1"/>
</dbReference>
<name>A0A923S3B5_9BURK</name>
<evidence type="ECO:0000256" key="1">
    <source>
        <dbReference type="ARBA" id="ARBA00023015"/>
    </source>
</evidence>
<evidence type="ECO:0000259" key="4">
    <source>
        <dbReference type="Pfam" id="PF13545"/>
    </source>
</evidence>
<dbReference type="Pfam" id="PF13545">
    <property type="entry name" value="HTH_Crp_2"/>
    <property type="match status" value="1"/>
</dbReference>
<proteinExistence type="predicted"/>
<protein>
    <submittedName>
        <fullName evidence="5">Crp/Fnr family transcriptional regulator</fullName>
    </submittedName>
</protein>
<dbReference type="AlphaFoldDB" id="A0A923S3B5"/>
<keyword evidence="3" id="KW-0804">Transcription</keyword>
<dbReference type="Proteomes" id="UP000596827">
    <property type="component" value="Unassembled WGS sequence"/>
</dbReference>
<organism evidence="5 6">
    <name type="scientific">Ramlibacter albus</name>
    <dbReference type="NCBI Taxonomy" id="2079448"/>
    <lineage>
        <taxon>Bacteria</taxon>
        <taxon>Pseudomonadati</taxon>
        <taxon>Pseudomonadota</taxon>
        <taxon>Betaproteobacteria</taxon>
        <taxon>Burkholderiales</taxon>
        <taxon>Comamonadaceae</taxon>
        <taxon>Ramlibacter</taxon>
    </lineage>
</organism>
<dbReference type="SUPFAM" id="SSF46785">
    <property type="entry name" value="Winged helix' DNA-binding domain"/>
    <property type="match status" value="1"/>
</dbReference>
<evidence type="ECO:0000256" key="2">
    <source>
        <dbReference type="ARBA" id="ARBA00023125"/>
    </source>
</evidence>
<reference evidence="5" key="1">
    <citation type="submission" date="2020-08" db="EMBL/GenBank/DDBJ databases">
        <title>Ramlibacter sp. GTP1 16S ribosomal RNA gene genome sequencing and assembly.</title>
        <authorList>
            <person name="Kang M."/>
        </authorList>
    </citation>
    <scope>NUCLEOTIDE SEQUENCE</scope>
    <source>
        <strain evidence="5">GTP1</strain>
    </source>
</reference>